<feature type="compositionally biased region" description="Basic residues" evidence="1">
    <location>
        <begin position="1"/>
        <end position="12"/>
    </location>
</feature>
<feature type="region of interest" description="Disordered" evidence="1">
    <location>
        <begin position="1"/>
        <end position="36"/>
    </location>
</feature>
<gene>
    <name evidence="2" type="ORF">BaRGS_00006085</name>
</gene>
<keyword evidence="3" id="KW-1185">Reference proteome</keyword>
<feature type="compositionally biased region" description="Basic and acidic residues" evidence="1">
    <location>
        <begin position="13"/>
        <end position="36"/>
    </location>
</feature>
<organism evidence="2 3">
    <name type="scientific">Batillaria attramentaria</name>
    <dbReference type="NCBI Taxonomy" id="370345"/>
    <lineage>
        <taxon>Eukaryota</taxon>
        <taxon>Metazoa</taxon>
        <taxon>Spiralia</taxon>
        <taxon>Lophotrochozoa</taxon>
        <taxon>Mollusca</taxon>
        <taxon>Gastropoda</taxon>
        <taxon>Caenogastropoda</taxon>
        <taxon>Sorbeoconcha</taxon>
        <taxon>Cerithioidea</taxon>
        <taxon>Batillariidae</taxon>
        <taxon>Batillaria</taxon>
    </lineage>
</organism>
<dbReference type="EMBL" id="JACVVK020000024">
    <property type="protein sequence ID" value="KAK7502835.1"/>
    <property type="molecule type" value="Genomic_DNA"/>
</dbReference>
<evidence type="ECO:0000313" key="2">
    <source>
        <dbReference type="EMBL" id="KAK7502835.1"/>
    </source>
</evidence>
<evidence type="ECO:0000256" key="1">
    <source>
        <dbReference type="SAM" id="MobiDB-lite"/>
    </source>
</evidence>
<dbReference type="Proteomes" id="UP001519460">
    <property type="component" value="Unassembled WGS sequence"/>
</dbReference>
<comment type="caution">
    <text evidence="2">The sequence shown here is derived from an EMBL/GenBank/DDBJ whole genome shotgun (WGS) entry which is preliminary data.</text>
</comment>
<evidence type="ECO:0000313" key="3">
    <source>
        <dbReference type="Proteomes" id="UP001519460"/>
    </source>
</evidence>
<accession>A0ABD0LT89</accession>
<reference evidence="2 3" key="1">
    <citation type="journal article" date="2023" name="Sci. Data">
        <title>Genome assembly of the Korean intertidal mud-creeper Batillaria attramentaria.</title>
        <authorList>
            <person name="Patra A.K."/>
            <person name="Ho P.T."/>
            <person name="Jun S."/>
            <person name="Lee S.J."/>
            <person name="Kim Y."/>
            <person name="Won Y.J."/>
        </authorList>
    </citation>
    <scope>NUCLEOTIDE SEQUENCE [LARGE SCALE GENOMIC DNA]</scope>
    <source>
        <strain evidence="2">Wonlab-2016</strain>
    </source>
</reference>
<dbReference type="AlphaFoldDB" id="A0ABD0LT89"/>
<protein>
    <submittedName>
        <fullName evidence="2">Uncharacterized protein</fullName>
    </submittedName>
</protein>
<proteinExistence type="predicted"/>
<sequence>MRVQLKKASKGKGMREKGRENTINKQNKEKEECRKEETIRETLSSVVGPGKTFDVPKECLLKRMGNGRCLQRRGKQAHTVNGVSLQRTSKQYCMLLSPFDQQRRNEHDYMMADKE</sequence>
<name>A0ABD0LT89_9CAEN</name>